<evidence type="ECO:0000313" key="3">
    <source>
        <dbReference type="Proteomes" id="UP000297814"/>
    </source>
</evidence>
<organism evidence="2 3">
    <name type="scientific">Botrytis hyacinthi</name>
    <dbReference type="NCBI Taxonomy" id="278943"/>
    <lineage>
        <taxon>Eukaryota</taxon>
        <taxon>Fungi</taxon>
        <taxon>Dikarya</taxon>
        <taxon>Ascomycota</taxon>
        <taxon>Pezizomycotina</taxon>
        <taxon>Leotiomycetes</taxon>
        <taxon>Helotiales</taxon>
        <taxon>Sclerotiniaceae</taxon>
        <taxon>Botrytis</taxon>
    </lineage>
</organism>
<reference evidence="2 3" key="1">
    <citation type="submission" date="2017-12" db="EMBL/GenBank/DDBJ databases">
        <title>Comparative genomics of Botrytis spp.</title>
        <authorList>
            <person name="Valero-Jimenez C.A."/>
            <person name="Tapia P."/>
            <person name="Veloso J."/>
            <person name="Silva-Moreno E."/>
            <person name="Staats M."/>
            <person name="Valdes J.H."/>
            <person name="Van Kan J.A.L."/>
        </authorList>
    </citation>
    <scope>NUCLEOTIDE SEQUENCE [LARGE SCALE GENOMIC DNA]</scope>
    <source>
        <strain evidence="2 3">Bh0001</strain>
    </source>
</reference>
<proteinExistence type="predicted"/>
<evidence type="ECO:0000313" key="2">
    <source>
        <dbReference type="EMBL" id="TGO43106.1"/>
    </source>
</evidence>
<name>A0A4Z1H1Q4_9HELO</name>
<evidence type="ECO:0000256" key="1">
    <source>
        <dbReference type="SAM" id="MobiDB-lite"/>
    </source>
</evidence>
<dbReference type="AlphaFoldDB" id="A0A4Z1H1Q4"/>
<feature type="compositionally biased region" description="Low complexity" evidence="1">
    <location>
        <begin position="26"/>
        <end position="37"/>
    </location>
</feature>
<gene>
    <name evidence="2" type="ORF">BHYA_0003g00600</name>
</gene>
<keyword evidence="3" id="KW-1185">Reference proteome</keyword>
<dbReference type="Proteomes" id="UP000297814">
    <property type="component" value="Unassembled WGS sequence"/>
</dbReference>
<protein>
    <submittedName>
        <fullName evidence="2">Uncharacterized protein</fullName>
    </submittedName>
</protein>
<feature type="compositionally biased region" description="Polar residues" evidence="1">
    <location>
        <begin position="1"/>
        <end position="14"/>
    </location>
</feature>
<comment type="caution">
    <text evidence="2">The sequence shown here is derived from an EMBL/GenBank/DDBJ whole genome shotgun (WGS) entry which is preliminary data.</text>
</comment>
<sequence length="80" mass="9090">MRSRMSETSNTKTITAKLYGNDRVKTTPTPTPATIPTNVNPKANYSNQMRISTRAILLRTKNPRRRIQHQINKAMPPQAI</sequence>
<dbReference type="EMBL" id="PQXK01000003">
    <property type="protein sequence ID" value="TGO43106.1"/>
    <property type="molecule type" value="Genomic_DNA"/>
</dbReference>
<feature type="region of interest" description="Disordered" evidence="1">
    <location>
        <begin position="1"/>
        <end position="43"/>
    </location>
</feature>
<accession>A0A4Z1H1Q4</accession>